<dbReference type="CDD" id="cd02440">
    <property type="entry name" value="AdoMet_MTases"/>
    <property type="match status" value="1"/>
</dbReference>
<dbReference type="GO" id="GO:0009234">
    <property type="term" value="P:menaquinone biosynthetic process"/>
    <property type="evidence" value="ECO:0007669"/>
    <property type="project" value="UniProtKB-UniRule"/>
</dbReference>
<reference evidence="5 6" key="1">
    <citation type="submission" date="2017-11" db="EMBL/GenBank/DDBJ databases">
        <title>Evolution of Phototrophy in the Chloroflexi Phylum Driven by Horizontal Gene Transfer.</title>
        <authorList>
            <person name="Ward L.M."/>
            <person name="Hemp J."/>
            <person name="Shih P.M."/>
            <person name="Mcglynn S.E."/>
            <person name="Fischer W."/>
        </authorList>
    </citation>
    <scope>NUCLEOTIDE SEQUENCE [LARGE SCALE GENOMIC DNA]</scope>
    <source>
        <strain evidence="5">JP3_13</strain>
    </source>
</reference>
<keyword evidence="5" id="KW-0830">Ubiquinone</keyword>
<comment type="caution">
    <text evidence="5">The sequence shown here is derived from an EMBL/GenBank/DDBJ whole genome shotgun (WGS) entry which is preliminary data.</text>
</comment>
<feature type="binding site" evidence="4">
    <location>
        <position position="88"/>
    </location>
    <ligand>
        <name>S-adenosyl-L-methionine</name>
        <dbReference type="ChEBI" id="CHEBI:59789"/>
    </ligand>
</feature>
<gene>
    <name evidence="4" type="primary">menG</name>
    <name evidence="5" type="ORF">CUN49_09995</name>
</gene>
<dbReference type="EMBL" id="PGTM01000140">
    <property type="protein sequence ID" value="PJF35549.1"/>
    <property type="molecule type" value="Genomic_DNA"/>
</dbReference>
<comment type="function">
    <text evidence="4">Methyltransferase required for the conversion of demethylmenaquinol (DMKH2) to menaquinol (MKH2).</text>
</comment>
<evidence type="ECO:0000313" key="5">
    <source>
        <dbReference type="EMBL" id="PJF35549.1"/>
    </source>
</evidence>
<dbReference type="AlphaFoldDB" id="A0A2M8PDD1"/>
<keyword evidence="3 4" id="KW-0949">S-adenosyl-L-methionine</keyword>
<accession>A0A2M8PDD1</accession>
<evidence type="ECO:0000256" key="3">
    <source>
        <dbReference type="ARBA" id="ARBA00022691"/>
    </source>
</evidence>
<dbReference type="GO" id="GO:0043770">
    <property type="term" value="F:demethylmenaquinone methyltransferase activity"/>
    <property type="evidence" value="ECO:0007669"/>
    <property type="project" value="UniProtKB-UniRule"/>
</dbReference>
<organism evidence="5 6">
    <name type="scientific">Candidatus Thermofonsia Clade 1 bacterium</name>
    <dbReference type="NCBI Taxonomy" id="2364210"/>
    <lineage>
        <taxon>Bacteria</taxon>
        <taxon>Bacillati</taxon>
        <taxon>Chloroflexota</taxon>
        <taxon>Candidatus Thermofontia</taxon>
        <taxon>Candidatus Thermofonsia Clade 1</taxon>
    </lineage>
</organism>
<dbReference type="EC" id="2.1.1.163" evidence="4"/>
<dbReference type="Proteomes" id="UP000229681">
    <property type="component" value="Unassembled WGS sequence"/>
</dbReference>
<dbReference type="InterPro" id="IPR004033">
    <property type="entry name" value="UbiE/COQ5_MeTrFase"/>
</dbReference>
<dbReference type="InterPro" id="IPR023576">
    <property type="entry name" value="UbiE/COQ5_MeTrFase_CS"/>
</dbReference>
<protein>
    <recommendedName>
        <fullName evidence="4">Demethylmenaquinone methyltransferase</fullName>
        <ecNumber evidence="4">2.1.1.163</ecNumber>
    </recommendedName>
</protein>
<name>A0A2M8PDD1_9CHLR</name>
<dbReference type="PROSITE" id="PS51608">
    <property type="entry name" value="SAM_MT_UBIE"/>
    <property type="match status" value="1"/>
</dbReference>
<evidence type="ECO:0000256" key="1">
    <source>
        <dbReference type="ARBA" id="ARBA00022603"/>
    </source>
</evidence>
<proteinExistence type="inferred from homology"/>
<comment type="caution">
    <text evidence="4">Lacks conserved residue(s) required for the propagation of feature annotation.</text>
</comment>
<dbReference type="InterPro" id="IPR029063">
    <property type="entry name" value="SAM-dependent_MTases_sf"/>
</dbReference>
<dbReference type="PROSITE" id="PS01184">
    <property type="entry name" value="UBIE_2"/>
    <property type="match status" value="1"/>
</dbReference>
<feature type="binding site" evidence="4">
    <location>
        <position position="68"/>
    </location>
    <ligand>
        <name>S-adenosyl-L-methionine</name>
        <dbReference type="ChEBI" id="CHEBI:59789"/>
    </ligand>
</feature>
<dbReference type="GO" id="GO:0032259">
    <property type="term" value="P:methylation"/>
    <property type="evidence" value="ECO:0007669"/>
    <property type="project" value="UniProtKB-KW"/>
</dbReference>
<dbReference type="SUPFAM" id="SSF53335">
    <property type="entry name" value="S-adenosyl-L-methionine-dependent methyltransferases"/>
    <property type="match status" value="1"/>
</dbReference>
<evidence type="ECO:0000256" key="4">
    <source>
        <dbReference type="HAMAP-Rule" id="MF_01813"/>
    </source>
</evidence>
<dbReference type="UniPathway" id="UPA00079">
    <property type="reaction ID" value="UER00169"/>
</dbReference>
<comment type="pathway">
    <text evidence="4">Quinol/quinone metabolism; menaquinone biosynthesis; menaquinol from 1,4-dihydroxy-2-naphthoate: step 2/2.</text>
</comment>
<comment type="similarity">
    <text evidence="4">Belongs to the class I-like SAM-binding methyltransferase superfamily. MenG/UbiE family.</text>
</comment>
<evidence type="ECO:0000313" key="6">
    <source>
        <dbReference type="Proteomes" id="UP000229681"/>
    </source>
</evidence>
<dbReference type="PANTHER" id="PTHR43591">
    <property type="entry name" value="METHYLTRANSFERASE"/>
    <property type="match status" value="1"/>
</dbReference>
<dbReference type="NCBIfam" id="TIGR01934">
    <property type="entry name" value="MenG_MenH_UbiE"/>
    <property type="match status" value="1"/>
</dbReference>
<sequence>MSEAPKTEQLSGAARAAAVQDIFRRIAPRYDLMNRVMTFGMDRRWRRFVVRQARLPEGGKLLDIATGTGDLAFEALRQVPGLTVIGADFVPTIMQVGRRRPSGERVRWIAADALNLPFATETFDAITHGFLVRNVIDIQRALAEQWRVLKRGGYVVCLDTTPPPPNLLRPILRFYLQKMIPLIGTLLTGQRDAYTYLPNSTIGFKTPQELAALFEAAGFVDVSYRRFMLNTIAVHWAQKPR</sequence>
<dbReference type="Pfam" id="PF01209">
    <property type="entry name" value="Ubie_methyltran"/>
    <property type="match status" value="1"/>
</dbReference>
<dbReference type="PANTHER" id="PTHR43591:SF24">
    <property type="entry name" value="2-METHOXY-6-POLYPRENYL-1,4-BENZOQUINOL METHYLASE, MITOCHONDRIAL"/>
    <property type="match status" value="1"/>
</dbReference>
<keyword evidence="4" id="KW-0474">Menaquinone biosynthesis</keyword>
<dbReference type="HAMAP" id="MF_01813">
    <property type="entry name" value="MenG_UbiE_methyltr"/>
    <property type="match status" value="1"/>
</dbReference>
<comment type="catalytic activity">
    <reaction evidence="4">
        <text>a 2-demethylmenaquinol + S-adenosyl-L-methionine = a menaquinol + S-adenosyl-L-homocysteine + H(+)</text>
        <dbReference type="Rhea" id="RHEA:42640"/>
        <dbReference type="Rhea" id="RHEA-COMP:9539"/>
        <dbReference type="Rhea" id="RHEA-COMP:9563"/>
        <dbReference type="ChEBI" id="CHEBI:15378"/>
        <dbReference type="ChEBI" id="CHEBI:18151"/>
        <dbReference type="ChEBI" id="CHEBI:55437"/>
        <dbReference type="ChEBI" id="CHEBI:57856"/>
        <dbReference type="ChEBI" id="CHEBI:59789"/>
        <dbReference type="EC" id="2.1.1.163"/>
    </reaction>
</comment>
<keyword evidence="2 4" id="KW-0808">Transferase</keyword>
<feature type="binding site" evidence="4">
    <location>
        <begin position="112"/>
        <end position="113"/>
    </location>
    <ligand>
        <name>S-adenosyl-L-methionine</name>
        <dbReference type="ChEBI" id="CHEBI:59789"/>
    </ligand>
</feature>
<evidence type="ECO:0000256" key="2">
    <source>
        <dbReference type="ARBA" id="ARBA00022679"/>
    </source>
</evidence>
<keyword evidence="1 4" id="KW-0489">Methyltransferase</keyword>
<dbReference type="Gene3D" id="3.40.50.150">
    <property type="entry name" value="Vaccinia Virus protein VP39"/>
    <property type="match status" value="1"/>
</dbReference>